<keyword evidence="5" id="KW-1185">Reference proteome</keyword>
<dbReference type="PROSITE" id="PS51194">
    <property type="entry name" value="HELICASE_CTER"/>
    <property type="match status" value="1"/>
</dbReference>
<feature type="compositionally biased region" description="Low complexity" evidence="1">
    <location>
        <begin position="269"/>
        <end position="283"/>
    </location>
</feature>
<feature type="region of interest" description="Disordered" evidence="1">
    <location>
        <begin position="239"/>
        <end position="326"/>
    </location>
</feature>
<dbReference type="KEGG" id="sutt:SUTMEG_11030"/>
<dbReference type="Gene3D" id="3.30.870.10">
    <property type="entry name" value="Endonuclease Chain A"/>
    <property type="match status" value="1"/>
</dbReference>
<dbReference type="GO" id="GO:0016787">
    <property type="term" value="F:hydrolase activity"/>
    <property type="evidence" value="ECO:0007669"/>
    <property type="project" value="InterPro"/>
</dbReference>
<evidence type="ECO:0000313" key="4">
    <source>
        <dbReference type="EMBL" id="BBF23212.1"/>
    </source>
</evidence>
<evidence type="ECO:0000259" key="2">
    <source>
        <dbReference type="PROSITE" id="PS51192"/>
    </source>
</evidence>
<dbReference type="InterPro" id="IPR058403">
    <property type="entry name" value="DUF8090"/>
</dbReference>
<evidence type="ECO:0000256" key="1">
    <source>
        <dbReference type="SAM" id="MobiDB-lite"/>
    </source>
</evidence>
<dbReference type="PANTHER" id="PTHR47396:SF1">
    <property type="entry name" value="ATP-DEPENDENT HELICASE IRC3-RELATED"/>
    <property type="match status" value="1"/>
</dbReference>
<dbReference type="Gene3D" id="3.40.50.300">
    <property type="entry name" value="P-loop containing nucleotide triphosphate hydrolases"/>
    <property type="match status" value="2"/>
</dbReference>
<dbReference type="SUPFAM" id="SSF52540">
    <property type="entry name" value="P-loop containing nucleoside triphosphate hydrolases"/>
    <property type="match status" value="1"/>
</dbReference>
<dbReference type="PROSITE" id="PS51192">
    <property type="entry name" value="HELICASE_ATP_BIND_1"/>
    <property type="match status" value="1"/>
</dbReference>
<dbReference type="REBASE" id="262280">
    <property type="entry name" value="SspBBH3ORF11030P"/>
</dbReference>
<feature type="domain" description="Helicase ATP-binding" evidence="2">
    <location>
        <begin position="360"/>
        <end position="545"/>
    </location>
</feature>
<dbReference type="PANTHER" id="PTHR47396">
    <property type="entry name" value="TYPE I RESTRICTION ENZYME ECOKI R PROTEIN"/>
    <property type="match status" value="1"/>
</dbReference>
<dbReference type="InterPro" id="IPR027417">
    <property type="entry name" value="P-loop_NTPase"/>
</dbReference>
<sequence length="908" mass="100618">MTPFDPTAAFSSVSDSDSEPDFARDPESAMLMRALAASFVDGDVDSDPGLRAEFLSNDPKAGTKVVSVLEEELARCDRFAMSVAFVTMGGLTPLLETLRELRDRNVPGRILTTDYLLFSEPRAIEHVLNEFPNIEIRLYRTFGSSAGFHTKGYMFESGTGCRLIVGSSNLTQTALTTNREWNARLVSRTKGAFAAKMLAEFEALWHHPASRPARSELPSYREAWEKAREVRRRLTEVAEEAEVTEIPEGASDADARPVESSHESFFGTSVPASAQESPSASTETESERAPGAVSEPSDELPADRLAPVPATTPGSNPSVPEHGSESDVATLVAAVNRPRTRFPALRPNRMQRDFVASVLKLVRDGERRALLISATGTGKTYASAFAVRALLGKFEADAPHSPHCRAPRVLFLVHREQIARQARESYRRVLGSGVSSGLYTGAVSRAEREEAIDARIVFATVQTMEKACRTEEDEGTLFDDVRDVRDFAPESFDLIVIDEVHRAAAASYLRIMRYFEPRFWLGMTASPDRPDGEDIYALFDHNIAYELRLQGALEEEFLCPFHYFGIREFLTDAGEAGELADFARLACDERVDYILREASFHGWSGSRVKGLVFCRTNEEARALSDAFNRRGLRTLALSGADSQSAREAAIERLTADEPLVTGTVTEAVWERSEREPLDYIFTVDIFNEGVDIPDVNQVLLLRPTQSPIIFIQQLGRGLRKAPGKEYVVVVDFIGNYENNYLIPIALSGDRSYSKEVMRRYVATGSRLIPGASSIHFDPVSRERIYAAIDNAKTQTMKLLKESYLEIRRKLGRIPKLVDYEAHGSIDPTKFFEARGSYHGFLKRVESDYGRVFTPAAESMLAYLSGRIGRGERAGEALLLQLLLADYRARKAGKPSGSKGPFHGGARVA</sequence>
<organism evidence="4 5">
    <name type="scientific">Sutterella megalosphaeroides</name>
    <dbReference type="NCBI Taxonomy" id="2494234"/>
    <lineage>
        <taxon>Bacteria</taxon>
        <taxon>Pseudomonadati</taxon>
        <taxon>Pseudomonadota</taxon>
        <taxon>Betaproteobacteria</taxon>
        <taxon>Burkholderiales</taxon>
        <taxon>Sutterellaceae</taxon>
        <taxon>Sutterella</taxon>
    </lineage>
</organism>
<dbReference type="EMBL" id="AP018786">
    <property type="protein sequence ID" value="BBF23212.1"/>
    <property type="molecule type" value="Genomic_DNA"/>
</dbReference>
<evidence type="ECO:0008006" key="6">
    <source>
        <dbReference type="Google" id="ProtNLM"/>
    </source>
</evidence>
<protein>
    <recommendedName>
        <fullName evidence="6">Helicase</fullName>
    </recommendedName>
</protein>
<dbReference type="GO" id="GO:0003677">
    <property type="term" value="F:DNA binding"/>
    <property type="evidence" value="ECO:0007669"/>
    <property type="project" value="InterPro"/>
</dbReference>
<dbReference type="GO" id="GO:0005829">
    <property type="term" value="C:cytosol"/>
    <property type="evidence" value="ECO:0007669"/>
    <property type="project" value="TreeGrafter"/>
</dbReference>
<gene>
    <name evidence="4" type="ORF">SUTMEG_11030</name>
</gene>
<dbReference type="AlphaFoldDB" id="A0A2Z6IA22"/>
<feature type="compositionally biased region" description="Basic and acidic residues" evidence="1">
    <location>
        <begin position="253"/>
        <end position="262"/>
    </location>
</feature>
<dbReference type="SMART" id="SM00490">
    <property type="entry name" value="HELICc"/>
    <property type="match status" value="1"/>
</dbReference>
<evidence type="ECO:0000313" key="5">
    <source>
        <dbReference type="Proteomes" id="UP000271003"/>
    </source>
</evidence>
<dbReference type="InterPro" id="IPR006935">
    <property type="entry name" value="Helicase/UvrB_N"/>
</dbReference>
<dbReference type="Pfam" id="PF00271">
    <property type="entry name" value="Helicase_C"/>
    <property type="match status" value="1"/>
</dbReference>
<dbReference type="SMART" id="SM00487">
    <property type="entry name" value="DEXDc"/>
    <property type="match status" value="1"/>
</dbReference>
<feature type="region of interest" description="Disordered" evidence="1">
    <location>
        <begin position="1"/>
        <end position="24"/>
    </location>
</feature>
<dbReference type="Pfam" id="PF04851">
    <property type="entry name" value="ResIII"/>
    <property type="match status" value="1"/>
</dbReference>
<dbReference type="SUPFAM" id="SSF56024">
    <property type="entry name" value="Phospholipase D/nuclease"/>
    <property type="match status" value="1"/>
</dbReference>
<dbReference type="CDD" id="cd18799">
    <property type="entry name" value="SF2_C_EcoAI-like"/>
    <property type="match status" value="1"/>
</dbReference>
<proteinExistence type="predicted"/>
<dbReference type="InterPro" id="IPR025202">
    <property type="entry name" value="PLD-like_dom"/>
</dbReference>
<dbReference type="Proteomes" id="UP000271003">
    <property type="component" value="Chromosome"/>
</dbReference>
<dbReference type="InterPro" id="IPR014001">
    <property type="entry name" value="Helicase_ATP-bd"/>
</dbReference>
<dbReference type="CDD" id="cd18032">
    <property type="entry name" value="DEXHc_RE_I_III_res"/>
    <property type="match status" value="1"/>
</dbReference>
<dbReference type="CDD" id="cd09204">
    <property type="entry name" value="PLDc_N_DEXD_b2"/>
    <property type="match status" value="1"/>
</dbReference>
<dbReference type="GO" id="GO:0005524">
    <property type="term" value="F:ATP binding"/>
    <property type="evidence" value="ECO:0007669"/>
    <property type="project" value="InterPro"/>
</dbReference>
<reference evidence="4 5" key="1">
    <citation type="journal article" date="2018" name="Int. J. Syst. Evol. Microbiol.">
        <title>Mesosutterella multiformis gen. nov., sp. nov., a member of the family Sutterellaceae and Sutterella megalosphaeroides sp. nov., isolated from human faeces.</title>
        <authorList>
            <person name="Sakamoto M."/>
            <person name="Ikeyama N."/>
            <person name="Kunihiro T."/>
            <person name="Iino T."/>
            <person name="Yuki M."/>
            <person name="Ohkuma M."/>
        </authorList>
    </citation>
    <scope>NUCLEOTIDE SEQUENCE [LARGE SCALE GENOMIC DNA]</scope>
    <source>
        <strain evidence="4 5">6FBBBH3</strain>
    </source>
</reference>
<evidence type="ECO:0000259" key="3">
    <source>
        <dbReference type="PROSITE" id="PS51194"/>
    </source>
</evidence>
<name>A0A2Z6IA22_9BURK</name>
<feature type="domain" description="Helicase C-terminal" evidence="3">
    <location>
        <begin position="586"/>
        <end position="768"/>
    </location>
</feature>
<dbReference type="Pfam" id="PF13091">
    <property type="entry name" value="PLDc_2"/>
    <property type="match status" value="1"/>
</dbReference>
<dbReference type="Pfam" id="PF26350">
    <property type="entry name" value="DUF8090"/>
    <property type="match status" value="1"/>
</dbReference>
<accession>A0A2Z6IA22</accession>
<dbReference type="InterPro" id="IPR001650">
    <property type="entry name" value="Helicase_C-like"/>
</dbReference>
<dbReference type="InterPro" id="IPR050742">
    <property type="entry name" value="Helicase_Restrict-Modif_Enz"/>
</dbReference>